<protein>
    <submittedName>
        <fullName evidence="3">3-oxoacyl-[acyl-carrier protein] reductase</fullName>
        <ecNumber evidence="3">1.1.1.100</ecNumber>
    </submittedName>
</protein>
<dbReference type="RefSeq" id="WP_179816765.1">
    <property type="nucleotide sequence ID" value="NZ_JACBZD010000002.1"/>
</dbReference>
<dbReference type="Pfam" id="PF13561">
    <property type="entry name" value="adh_short_C2"/>
    <property type="match status" value="1"/>
</dbReference>
<reference evidence="3 4" key="1">
    <citation type="submission" date="2020-07" db="EMBL/GenBank/DDBJ databases">
        <title>Sequencing the genomes of 1000 actinobacteria strains.</title>
        <authorList>
            <person name="Klenk H.-P."/>
        </authorList>
    </citation>
    <scope>NUCLEOTIDE SEQUENCE [LARGE SCALE GENOMIC DNA]</scope>
    <source>
        <strain evidence="3 4">DSM 42178</strain>
    </source>
</reference>
<keyword evidence="2 3" id="KW-0560">Oxidoreductase</keyword>
<dbReference type="Gene3D" id="3.40.50.720">
    <property type="entry name" value="NAD(P)-binding Rossmann-like Domain"/>
    <property type="match status" value="1"/>
</dbReference>
<evidence type="ECO:0000313" key="4">
    <source>
        <dbReference type="Proteomes" id="UP000567795"/>
    </source>
</evidence>
<keyword evidence="4" id="KW-1185">Reference proteome</keyword>
<dbReference type="FunFam" id="3.40.50.720:FF:000084">
    <property type="entry name" value="Short-chain dehydrogenase reductase"/>
    <property type="match status" value="1"/>
</dbReference>
<accession>A0A852ZZR4</accession>
<dbReference type="EMBL" id="JACBZD010000002">
    <property type="protein sequence ID" value="NYI07826.1"/>
    <property type="molecule type" value="Genomic_DNA"/>
</dbReference>
<sequence length="276" mass="28028">MLDAGLAGKGVLVTGAHRGIGAATALAFAAQGARVAVHHIAGGFSAPEGVTFEHGVGGAEEARRVAELAAQAGAERVVTVGADLSAPGAAGALFDTVEERLGPVDVLVNNAAHCESPDDVLALTADGLHRHYRVNVHAPALLTAELARRRRDAADRAATGGGHAHRPAAVVNVSTDAARAFPGQVGYGTSKAALEAFTRAAAIELGPLGIRVNAVAPGPVQTGWMSPRLVREVEPTIPLRRVGRPEDVAAAVVFLASAQAEWITGQVLQVAGGHAL</sequence>
<organism evidence="3 4">
    <name type="scientific">Allostreptomyces psammosilenae</name>
    <dbReference type="NCBI Taxonomy" id="1892865"/>
    <lineage>
        <taxon>Bacteria</taxon>
        <taxon>Bacillati</taxon>
        <taxon>Actinomycetota</taxon>
        <taxon>Actinomycetes</taxon>
        <taxon>Kitasatosporales</taxon>
        <taxon>Streptomycetaceae</taxon>
        <taxon>Allostreptomyces</taxon>
    </lineage>
</organism>
<name>A0A852ZZR4_9ACTN</name>
<evidence type="ECO:0000313" key="3">
    <source>
        <dbReference type="EMBL" id="NYI07826.1"/>
    </source>
</evidence>
<dbReference type="PROSITE" id="PS00061">
    <property type="entry name" value="ADH_SHORT"/>
    <property type="match status" value="1"/>
</dbReference>
<dbReference type="CDD" id="cd05233">
    <property type="entry name" value="SDR_c"/>
    <property type="match status" value="1"/>
</dbReference>
<evidence type="ECO:0000256" key="2">
    <source>
        <dbReference type="ARBA" id="ARBA00023002"/>
    </source>
</evidence>
<dbReference type="InterPro" id="IPR002347">
    <property type="entry name" value="SDR_fam"/>
</dbReference>
<dbReference type="PANTHER" id="PTHR43639">
    <property type="entry name" value="OXIDOREDUCTASE, SHORT-CHAIN DEHYDROGENASE/REDUCTASE FAMILY (AFU_ORTHOLOGUE AFUA_5G02870)"/>
    <property type="match status" value="1"/>
</dbReference>
<dbReference type="GO" id="GO:0004316">
    <property type="term" value="F:3-oxoacyl-[acyl-carrier-protein] reductase (NADPH) activity"/>
    <property type="evidence" value="ECO:0007669"/>
    <property type="project" value="UniProtKB-EC"/>
</dbReference>
<dbReference type="AlphaFoldDB" id="A0A852ZZR4"/>
<dbReference type="EC" id="1.1.1.100" evidence="3"/>
<dbReference type="SUPFAM" id="SSF51735">
    <property type="entry name" value="NAD(P)-binding Rossmann-fold domains"/>
    <property type="match status" value="1"/>
</dbReference>
<gene>
    <name evidence="3" type="ORF">FHU37_004855</name>
</gene>
<dbReference type="PANTHER" id="PTHR43639:SF1">
    <property type="entry name" value="SHORT-CHAIN DEHYDROGENASE_REDUCTASE FAMILY PROTEIN"/>
    <property type="match status" value="1"/>
</dbReference>
<dbReference type="PRINTS" id="PR00081">
    <property type="entry name" value="GDHRDH"/>
</dbReference>
<dbReference type="InterPro" id="IPR036291">
    <property type="entry name" value="NAD(P)-bd_dom_sf"/>
</dbReference>
<evidence type="ECO:0000256" key="1">
    <source>
        <dbReference type="ARBA" id="ARBA00006484"/>
    </source>
</evidence>
<dbReference type="InterPro" id="IPR020904">
    <property type="entry name" value="Sc_DH/Rdtase_CS"/>
</dbReference>
<comment type="similarity">
    <text evidence="1">Belongs to the short-chain dehydrogenases/reductases (SDR) family.</text>
</comment>
<comment type="caution">
    <text evidence="3">The sequence shown here is derived from an EMBL/GenBank/DDBJ whole genome shotgun (WGS) entry which is preliminary data.</text>
</comment>
<dbReference type="Proteomes" id="UP000567795">
    <property type="component" value="Unassembled WGS sequence"/>
</dbReference>
<proteinExistence type="inferred from homology"/>
<dbReference type="PRINTS" id="PR00080">
    <property type="entry name" value="SDRFAMILY"/>
</dbReference>